<sequence>MGPPGRRIRRSYRLACVVFRAGDTDQTQYFSNDTNNGSHIYLETAPTSVQATLFLTDELTLPNESRQQAR</sequence>
<organism evidence="1 2">
    <name type="scientific">Tunturiibacter empetritectus</name>
    <dbReference type="NCBI Taxonomy" id="3069691"/>
    <lineage>
        <taxon>Bacteria</taxon>
        <taxon>Pseudomonadati</taxon>
        <taxon>Acidobacteriota</taxon>
        <taxon>Terriglobia</taxon>
        <taxon>Terriglobales</taxon>
        <taxon>Acidobacteriaceae</taxon>
        <taxon>Tunturiibacter</taxon>
    </lineage>
</organism>
<evidence type="ECO:0000313" key="1">
    <source>
        <dbReference type="EMBL" id="MBB5318904.1"/>
    </source>
</evidence>
<dbReference type="EMBL" id="JACHDY010000006">
    <property type="protein sequence ID" value="MBB5318904.1"/>
    <property type="molecule type" value="Genomic_DNA"/>
</dbReference>
<reference evidence="1" key="1">
    <citation type="submission" date="2020-08" db="EMBL/GenBank/DDBJ databases">
        <title>Genomic Encyclopedia of Type Strains, Phase IV (KMG-V): Genome sequencing to study the core and pangenomes of soil and plant-associated prokaryotes.</title>
        <authorList>
            <person name="Whitman W."/>
        </authorList>
    </citation>
    <scope>NUCLEOTIDE SEQUENCE [LARGE SCALE GENOMIC DNA]</scope>
    <source>
        <strain evidence="1">M8UP27</strain>
    </source>
</reference>
<name>A0A7W8IKT4_9BACT</name>
<comment type="caution">
    <text evidence="1">The sequence shown here is derived from an EMBL/GenBank/DDBJ whole genome shotgun (WGS) entry which is preliminary data.</text>
</comment>
<proteinExistence type="predicted"/>
<gene>
    <name evidence="1" type="ORF">HDF09_003603</name>
</gene>
<keyword evidence="2" id="KW-1185">Reference proteome</keyword>
<evidence type="ECO:0000313" key="2">
    <source>
        <dbReference type="Proteomes" id="UP000568106"/>
    </source>
</evidence>
<dbReference type="Proteomes" id="UP000568106">
    <property type="component" value="Unassembled WGS sequence"/>
</dbReference>
<dbReference type="AlphaFoldDB" id="A0A7W8IKT4"/>
<accession>A0A7W8IKT4</accession>
<protein>
    <submittedName>
        <fullName evidence="1">Uncharacterized protein</fullName>
    </submittedName>
</protein>